<gene>
    <name evidence="11" type="ORF">BTN85_0914</name>
</gene>
<dbReference type="EC" id="2.8.4.1" evidence="8"/>
<feature type="domain" description="Methyl-coenzyme M reductase beta subunit C-terminal" evidence="9">
    <location>
        <begin position="187"/>
        <end position="435"/>
    </location>
</feature>
<evidence type="ECO:0000256" key="7">
    <source>
        <dbReference type="ARBA" id="ARBA00047772"/>
    </source>
</evidence>
<comment type="subunit">
    <text evidence="8">Hexamer of two alpha, two beta, and two gamma chains.</text>
</comment>
<dbReference type="InterPro" id="IPR008924">
    <property type="entry name" value="Me_CoM_Rdtase_asu/bsu_C"/>
</dbReference>
<dbReference type="InterPro" id="IPR015823">
    <property type="entry name" value="Me_CoM_Rdtase_asu_N_sub2"/>
</dbReference>
<evidence type="ECO:0000256" key="1">
    <source>
        <dbReference type="ARBA" id="ARBA00001952"/>
    </source>
</evidence>
<dbReference type="InParanoid" id="A0A1Q6DVP9"/>
<sequence>MDDTIDLYSDRGELLESDVPLKAISPTRNPAIKKTFSLAKRTIGVDLAGIESDLNSGEVGGDGIKIPGRELDVDVTGNAETISESIKELLQVKEGDDTKVEVLDEDGEDLLVTVPPERMEGGVEYTTGLTATASAVTESIVNVLDIGMFDANMVHAAVWGRYPQAVELSGSNLDPILDIPQRNEGLGYALRNVMVNDVVAATNKNAMQANALAMELEQGAMNEMGDAIGSFERMHLLGFAYGGLNADNLVYELVKENGQNGTVGDVVRSLVERAIEDGVIESKNTLSSGYTEYTTDDMAMWNAYAAAGLTAAVMVNAGAMRASQNVPSTVLYYNDLIERETSLPGVDFGRAQGTAVSMSFFSHSIYGGGGPGIFKGNHIVTRHSKGFMIPAVAAAAALDAGTQMLSPEMTSPLKFETFGSMPEFNKPIQEIAKAATSVKEEMA</sequence>
<protein>
    <recommendedName>
        <fullName evidence="8">Methyl-coenzyme M reductase subunit beta</fullName>
        <ecNumber evidence="8">2.8.4.1</ecNumber>
    </recommendedName>
    <alternativeName>
        <fullName evidence="8">Coenzyme-B sulfoethylthiotransferase beta</fullName>
    </alternativeName>
</protein>
<dbReference type="FunCoup" id="A0A1Q6DVP9">
    <property type="interactions" value="41"/>
</dbReference>
<comment type="subunit">
    <text evidence="4">MCR is a hexamer of two alpha, two beta, and two gamma chains, forming a dimer of heterotrimers.</text>
</comment>
<proteinExistence type="inferred from homology"/>
<dbReference type="GO" id="GO:0050524">
    <property type="term" value="F:coenzyme-B sulfoethylthiotransferase activity"/>
    <property type="evidence" value="ECO:0007669"/>
    <property type="project" value="UniProtKB-UniRule"/>
</dbReference>
<evidence type="ECO:0000256" key="4">
    <source>
        <dbReference type="ARBA" id="ARBA00011155"/>
    </source>
</evidence>
<dbReference type="SUPFAM" id="SSF48081">
    <property type="entry name" value="Methyl-coenzyme M reductase alpha and beta chain C-terminal domain"/>
    <property type="match status" value="1"/>
</dbReference>
<dbReference type="Gene3D" id="3.30.70.470">
    <property type="match status" value="1"/>
</dbReference>
<evidence type="ECO:0000259" key="9">
    <source>
        <dbReference type="Pfam" id="PF02241"/>
    </source>
</evidence>
<evidence type="ECO:0000256" key="2">
    <source>
        <dbReference type="ARBA" id="ARBA00005149"/>
    </source>
</evidence>
<dbReference type="NCBIfam" id="TIGR03257">
    <property type="entry name" value="met_CoM_red_bet"/>
    <property type="match status" value="1"/>
</dbReference>
<dbReference type="Proteomes" id="UP000185744">
    <property type="component" value="Unassembled WGS sequence"/>
</dbReference>
<keyword evidence="12" id="KW-1185">Reference proteome</keyword>
<name>A0A1Q6DVP9_METT1</name>
<dbReference type="InterPro" id="IPR003179">
    <property type="entry name" value="Me_CoM_Rdtase_bsu"/>
</dbReference>
<evidence type="ECO:0000313" key="12">
    <source>
        <dbReference type="Proteomes" id="UP000185744"/>
    </source>
</evidence>
<comment type="cofactor">
    <cofactor evidence="1">
        <name>coenzyme F430</name>
        <dbReference type="ChEBI" id="CHEBI:60540"/>
    </cofactor>
</comment>
<keyword evidence="5 8" id="KW-0808">Transferase</keyword>
<accession>A0A1Q6DVP9</accession>
<evidence type="ECO:0000256" key="6">
    <source>
        <dbReference type="ARBA" id="ARBA00022994"/>
    </source>
</evidence>
<feature type="domain" description="Methyl-coenzyme M reductase beta subunit N-terminal" evidence="10">
    <location>
        <begin position="3"/>
        <end position="185"/>
    </location>
</feature>
<dbReference type="Pfam" id="PF02783">
    <property type="entry name" value="MCR_beta_N"/>
    <property type="match status" value="1"/>
</dbReference>
<dbReference type="EMBL" id="MSDW01000001">
    <property type="protein sequence ID" value="OKY78423.1"/>
    <property type="molecule type" value="Genomic_DNA"/>
</dbReference>
<dbReference type="GO" id="GO:0015948">
    <property type="term" value="P:methanogenesis"/>
    <property type="evidence" value="ECO:0007669"/>
    <property type="project" value="UniProtKB-UniRule"/>
</dbReference>
<dbReference type="AlphaFoldDB" id="A0A1Q6DVP9"/>
<comment type="pathway">
    <text evidence="2 8">One-carbon metabolism; methyl-coenzyme M reduction; methane from methyl-coenzyme M: step 1/1.</text>
</comment>
<dbReference type="Pfam" id="PF02241">
    <property type="entry name" value="MCR_beta"/>
    <property type="match status" value="1"/>
</dbReference>
<dbReference type="STRING" id="1903181.BTN85_0914"/>
<comment type="similarity">
    <text evidence="3">Belongs to the methyl-coenzyme M reductase beta subunit family.</text>
</comment>
<dbReference type="InterPro" id="IPR022680">
    <property type="entry name" value="Me_CoM_Rdtase_bsu_N"/>
</dbReference>
<evidence type="ECO:0000256" key="3">
    <source>
        <dbReference type="ARBA" id="ARBA00010675"/>
    </source>
</evidence>
<reference evidence="11" key="1">
    <citation type="submission" date="2016-12" db="EMBL/GenBank/DDBJ databases">
        <title>Discovery of methanogenic haloarchaea.</title>
        <authorList>
            <person name="Sorokin D.Y."/>
            <person name="Makarova K.S."/>
            <person name="Abbas B."/>
            <person name="Ferrer M."/>
            <person name="Golyshin P.N."/>
        </authorList>
    </citation>
    <scope>NUCLEOTIDE SEQUENCE [LARGE SCALE GENOMIC DNA]</scope>
    <source>
        <strain evidence="11">HMET1</strain>
    </source>
</reference>
<dbReference type="InterPro" id="IPR022679">
    <property type="entry name" value="Me_CoM_Rdtase_bsu_C"/>
</dbReference>
<dbReference type="SUPFAM" id="SSF55088">
    <property type="entry name" value="Methyl-coenzyme M reductase subunits"/>
    <property type="match status" value="1"/>
</dbReference>
<organism evidence="11 12">
    <name type="scientific">Methanohalarchaeum thermophilum</name>
    <dbReference type="NCBI Taxonomy" id="1903181"/>
    <lineage>
        <taxon>Archaea</taxon>
        <taxon>Methanobacteriati</taxon>
        <taxon>Methanobacteriota</taxon>
        <taxon>Methanonatronarchaeia</taxon>
        <taxon>Methanonatronarchaeales</taxon>
        <taxon>Methanonatronarchaeaceae</taxon>
        <taxon>Candidatus Methanohalarchaeum</taxon>
    </lineage>
</organism>
<dbReference type="PIRSF" id="PIRSF000263">
    <property type="entry name" value="Meth_CoM_rd_beta"/>
    <property type="match status" value="1"/>
</dbReference>
<comment type="caution">
    <text evidence="11">The sequence shown here is derived from an EMBL/GenBank/DDBJ whole genome shotgun (WGS) entry which is preliminary data.</text>
</comment>
<evidence type="ECO:0000259" key="10">
    <source>
        <dbReference type="Pfam" id="PF02783"/>
    </source>
</evidence>
<dbReference type="UniPathway" id="UPA00646">
    <property type="reaction ID" value="UER00699"/>
</dbReference>
<evidence type="ECO:0000256" key="8">
    <source>
        <dbReference type="PIRNR" id="PIRNR000263"/>
    </source>
</evidence>
<evidence type="ECO:0000256" key="5">
    <source>
        <dbReference type="ARBA" id="ARBA00022679"/>
    </source>
</evidence>
<comment type="catalytic activity">
    <reaction evidence="7">
        <text>coenzyme B + methyl-coenzyme M = methane + coenzyme M-coenzyme B heterodisulfide</text>
        <dbReference type="Rhea" id="RHEA:12532"/>
        <dbReference type="ChEBI" id="CHEBI:16183"/>
        <dbReference type="ChEBI" id="CHEBI:58286"/>
        <dbReference type="ChEBI" id="CHEBI:58411"/>
        <dbReference type="ChEBI" id="CHEBI:58596"/>
        <dbReference type="EC" id="2.8.4.1"/>
    </reaction>
    <physiologicalReaction direction="left-to-right" evidence="7">
        <dbReference type="Rhea" id="RHEA:12533"/>
    </physiologicalReaction>
</comment>
<dbReference type="InterPro" id="IPR009024">
    <property type="entry name" value="Me_CoM_Rdtase_Fd-like_fold"/>
</dbReference>
<dbReference type="Gene3D" id="1.20.840.10">
    <property type="entry name" value="Methyl-coenzyme M reductase, alpha/beta subunit, C-terminal"/>
    <property type="match status" value="1"/>
</dbReference>
<keyword evidence="6 8" id="KW-0484">Methanogenesis</keyword>
<evidence type="ECO:0000313" key="11">
    <source>
        <dbReference type="EMBL" id="OKY78423.1"/>
    </source>
</evidence>